<name>A0AAV4HEH6_9GAST</name>
<keyword evidence="2" id="KW-1185">Reference proteome</keyword>
<dbReference type="AlphaFoldDB" id="A0AAV4HEH6"/>
<proteinExistence type="predicted"/>
<gene>
    <name evidence="1" type="ORF">ElyMa_002715700</name>
</gene>
<dbReference type="EMBL" id="BMAT01005576">
    <property type="protein sequence ID" value="GFR96236.1"/>
    <property type="molecule type" value="Genomic_DNA"/>
</dbReference>
<comment type="caution">
    <text evidence="1">The sequence shown here is derived from an EMBL/GenBank/DDBJ whole genome shotgun (WGS) entry which is preliminary data.</text>
</comment>
<accession>A0AAV4HEH6</accession>
<evidence type="ECO:0000313" key="2">
    <source>
        <dbReference type="Proteomes" id="UP000762676"/>
    </source>
</evidence>
<evidence type="ECO:0000313" key="1">
    <source>
        <dbReference type="EMBL" id="GFR96236.1"/>
    </source>
</evidence>
<reference evidence="1 2" key="1">
    <citation type="journal article" date="2021" name="Elife">
        <title>Chloroplast acquisition without the gene transfer in kleptoplastic sea slugs, Plakobranchus ocellatus.</title>
        <authorList>
            <person name="Maeda T."/>
            <person name="Takahashi S."/>
            <person name="Yoshida T."/>
            <person name="Shimamura S."/>
            <person name="Takaki Y."/>
            <person name="Nagai Y."/>
            <person name="Toyoda A."/>
            <person name="Suzuki Y."/>
            <person name="Arimoto A."/>
            <person name="Ishii H."/>
            <person name="Satoh N."/>
            <person name="Nishiyama T."/>
            <person name="Hasebe M."/>
            <person name="Maruyama T."/>
            <person name="Minagawa J."/>
            <person name="Obokata J."/>
            <person name="Shigenobu S."/>
        </authorList>
    </citation>
    <scope>NUCLEOTIDE SEQUENCE [LARGE SCALE GENOMIC DNA]</scope>
</reference>
<protein>
    <submittedName>
        <fullName evidence="1">Uncharacterized protein</fullName>
    </submittedName>
</protein>
<organism evidence="1 2">
    <name type="scientific">Elysia marginata</name>
    <dbReference type="NCBI Taxonomy" id="1093978"/>
    <lineage>
        <taxon>Eukaryota</taxon>
        <taxon>Metazoa</taxon>
        <taxon>Spiralia</taxon>
        <taxon>Lophotrochozoa</taxon>
        <taxon>Mollusca</taxon>
        <taxon>Gastropoda</taxon>
        <taxon>Heterobranchia</taxon>
        <taxon>Euthyneura</taxon>
        <taxon>Panpulmonata</taxon>
        <taxon>Sacoglossa</taxon>
        <taxon>Placobranchoidea</taxon>
        <taxon>Plakobranchidae</taxon>
        <taxon>Elysia</taxon>
    </lineage>
</organism>
<sequence length="102" mass="11659">MSWQTNYRRCPELMRSSIFTRAIYLEAQQGASGTWLINKQCKRAVQPTFAKLHNINLQQRAGLRHGVGGRTRQVPKEKGCWTAAIIRQFQQIFQNGINTPAS</sequence>
<dbReference type="Proteomes" id="UP000762676">
    <property type="component" value="Unassembled WGS sequence"/>
</dbReference>